<reference evidence="1 2" key="1">
    <citation type="submission" date="2015-01" db="EMBL/GenBank/DDBJ databases">
        <title>Evolution of Trichinella species and genotypes.</title>
        <authorList>
            <person name="Korhonen P.K."/>
            <person name="Edoardo P."/>
            <person name="Giuseppe L.R."/>
            <person name="Gasser R.B."/>
        </authorList>
    </citation>
    <scope>NUCLEOTIDE SEQUENCE [LARGE SCALE GENOMIC DNA]</scope>
    <source>
        <strain evidence="1">ISS417</strain>
    </source>
</reference>
<gene>
    <name evidence="1" type="ORF">T05_6487</name>
</gene>
<dbReference type="AlphaFoldDB" id="A0A0V0SSE0"/>
<accession>A0A0V0SSE0</accession>
<evidence type="ECO:0000313" key="1">
    <source>
        <dbReference type="EMBL" id="KRX29477.1"/>
    </source>
</evidence>
<organism evidence="1 2">
    <name type="scientific">Trichinella murrelli</name>
    <dbReference type="NCBI Taxonomy" id="144512"/>
    <lineage>
        <taxon>Eukaryota</taxon>
        <taxon>Metazoa</taxon>
        <taxon>Ecdysozoa</taxon>
        <taxon>Nematoda</taxon>
        <taxon>Enoplea</taxon>
        <taxon>Dorylaimia</taxon>
        <taxon>Trichinellida</taxon>
        <taxon>Trichinellidae</taxon>
        <taxon>Trichinella</taxon>
    </lineage>
</organism>
<evidence type="ECO:0000313" key="2">
    <source>
        <dbReference type="Proteomes" id="UP000055048"/>
    </source>
</evidence>
<name>A0A0V0SSE0_9BILA</name>
<sequence length="39" mass="4552">MTVFGSSKETDHNKKACLCYFLAIYYTFLKQTQKCVDIL</sequence>
<protein>
    <submittedName>
        <fullName evidence="1">Uncharacterized protein</fullName>
    </submittedName>
</protein>
<comment type="caution">
    <text evidence="1">The sequence shown here is derived from an EMBL/GenBank/DDBJ whole genome shotgun (WGS) entry which is preliminary data.</text>
</comment>
<dbReference type="Proteomes" id="UP000055048">
    <property type="component" value="Unassembled WGS sequence"/>
</dbReference>
<keyword evidence="2" id="KW-1185">Reference proteome</keyword>
<dbReference type="EMBL" id="JYDJ01003256">
    <property type="protein sequence ID" value="KRX29477.1"/>
    <property type="molecule type" value="Genomic_DNA"/>
</dbReference>
<proteinExistence type="predicted"/>